<dbReference type="AlphaFoldDB" id="A0A1I7H9I5"/>
<keyword evidence="5 11" id="KW-0812">Transmembrane</keyword>
<evidence type="ECO:0000259" key="12">
    <source>
        <dbReference type="PROSITE" id="PS50883"/>
    </source>
</evidence>
<dbReference type="EC" id="3.1.4.52" evidence="2"/>
<gene>
    <name evidence="13" type="ORF">SAMN04489707_100975</name>
</gene>
<comment type="subcellular location">
    <subcellularLocation>
        <location evidence="1">Cell membrane</location>
        <topology evidence="1">Multi-pass membrane protein</topology>
    </subcellularLocation>
</comment>
<feature type="region of interest" description="Disordered" evidence="10">
    <location>
        <begin position="9"/>
        <end position="38"/>
    </location>
</feature>
<evidence type="ECO:0000256" key="4">
    <source>
        <dbReference type="ARBA" id="ARBA00022636"/>
    </source>
</evidence>
<evidence type="ECO:0000256" key="11">
    <source>
        <dbReference type="SAM" id="Phobius"/>
    </source>
</evidence>
<dbReference type="EMBL" id="FPBX01000009">
    <property type="protein sequence ID" value="SFU57391.1"/>
    <property type="molecule type" value="Genomic_DNA"/>
</dbReference>
<keyword evidence="8 11" id="KW-0472">Membrane</keyword>
<evidence type="ECO:0000256" key="2">
    <source>
        <dbReference type="ARBA" id="ARBA00012282"/>
    </source>
</evidence>
<dbReference type="Pfam" id="PF12792">
    <property type="entry name" value="CSS-motif"/>
    <property type="match status" value="1"/>
</dbReference>
<protein>
    <recommendedName>
        <fullName evidence="2">cyclic-guanylate-specific phosphodiesterase</fullName>
        <ecNumber evidence="2">3.1.4.52</ecNumber>
    </recommendedName>
</protein>
<evidence type="ECO:0000313" key="13">
    <source>
        <dbReference type="EMBL" id="SFU57391.1"/>
    </source>
</evidence>
<evidence type="ECO:0000313" key="14">
    <source>
        <dbReference type="Proteomes" id="UP000183656"/>
    </source>
</evidence>
<evidence type="ECO:0000256" key="10">
    <source>
        <dbReference type="SAM" id="MobiDB-lite"/>
    </source>
</evidence>
<dbReference type="InterPro" id="IPR050706">
    <property type="entry name" value="Cyclic-di-GMP_PDE-like"/>
</dbReference>
<comment type="catalytic activity">
    <reaction evidence="9">
        <text>3',3'-c-di-GMP + H2O = 5'-phosphoguanylyl(3'-&gt;5')guanosine + H(+)</text>
        <dbReference type="Rhea" id="RHEA:24902"/>
        <dbReference type="ChEBI" id="CHEBI:15377"/>
        <dbReference type="ChEBI" id="CHEBI:15378"/>
        <dbReference type="ChEBI" id="CHEBI:58754"/>
        <dbReference type="ChEBI" id="CHEBI:58805"/>
        <dbReference type="EC" id="3.1.4.52"/>
    </reaction>
</comment>
<evidence type="ECO:0000256" key="3">
    <source>
        <dbReference type="ARBA" id="ARBA00022475"/>
    </source>
</evidence>
<evidence type="ECO:0000256" key="1">
    <source>
        <dbReference type="ARBA" id="ARBA00004651"/>
    </source>
</evidence>
<evidence type="ECO:0000256" key="8">
    <source>
        <dbReference type="ARBA" id="ARBA00023136"/>
    </source>
</evidence>
<feature type="transmembrane region" description="Helical" evidence="11">
    <location>
        <begin position="55"/>
        <end position="74"/>
    </location>
</feature>
<feature type="domain" description="EAL" evidence="12">
    <location>
        <begin position="313"/>
        <end position="565"/>
    </location>
</feature>
<dbReference type="GO" id="GO:0071111">
    <property type="term" value="F:cyclic-guanylate-specific phosphodiesterase activity"/>
    <property type="evidence" value="ECO:0007669"/>
    <property type="project" value="UniProtKB-EC"/>
</dbReference>
<reference evidence="13 14" key="1">
    <citation type="submission" date="2016-10" db="EMBL/GenBank/DDBJ databases">
        <authorList>
            <person name="de Groot N.N."/>
        </authorList>
    </citation>
    <scope>NUCLEOTIDE SEQUENCE [LARGE SCALE GENOMIC DNA]</scope>
    <source>
        <strain evidence="13 14">R-24608</strain>
    </source>
</reference>
<dbReference type="RefSeq" id="WP_054257990.1">
    <property type="nucleotide sequence ID" value="NZ_CYIG01000073.1"/>
</dbReference>
<dbReference type="Proteomes" id="UP000183656">
    <property type="component" value="Unassembled WGS sequence"/>
</dbReference>
<dbReference type="PANTHER" id="PTHR33121:SF79">
    <property type="entry name" value="CYCLIC DI-GMP PHOSPHODIESTERASE PDED-RELATED"/>
    <property type="match status" value="1"/>
</dbReference>
<dbReference type="PANTHER" id="PTHR33121">
    <property type="entry name" value="CYCLIC DI-GMP PHOSPHODIESTERASE PDEF"/>
    <property type="match status" value="1"/>
</dbReference>
<keyword evidence="6" id="KW-0378">Hydrolase</keyword>
<dbReference type="CDD" id="cd01948">
    <property type="entry name" value="EAL"/>
    <property type="match status" value="1"/>
</dbReference>
<dbReference type="SUPFAM" id="SSF141868">
    <property type="entry name" value="EAL domain-like"/>
    <property type="match status" value="1"/>
</dbReference>
<dbReference type="InterPro" id="IPR024744">
    <property type="entry name" value="CSS-motif_dom"/>
</dbReference>
<dbReference type="InterPro" id="IPR001633">
    <property type="entry name" value="EAL_dom"/>
</dbReference>
<dbReference type="InterPro" id="IPR035919">
    <property type="entry name" value="EAL_sf"/>
</dbReference>
<dbReference type="SMART" id="SM00052">
    <property type="entry name" value="EAL"/>
    <property type="match status" value="1"/>
</dbReference>
<accession>A0A1I7H9I5</accession>
<proteinExistence type="predicted"/>
<name>A0A1I7H9I5_9BURK</name>
<sequence>MGLNDVCAPPGAGRRLGVRAEPDPAMATAPSPTPPRPRRLRRALSWLGHRSNRSALVLSVLLGVAFAISSVYLARVQTLDEYRAIAVQLAHYAVQRTDRIREYTFQSFQALRAQGTADPCSNASLALMRRLNYGSDLVVDIGYVRDGHLLCSTAGRHSAGIPLPAPDYLSPSGAELRLGVQLPFAGDARYTLSTLDGYTIILRAEWSEDVLGWMPDAGIAIGTLHPRSRKLLFSRGTLDAPLIDALSTTPPQVSEREHLVVLQGSPFDYVGFAVIPTRELQSRWHARALQMMPVGLLLGLLLAGLVFWVMWRQTSMPAMIRTALRQDEFSMVYQPVVELATGRWVGLEALMRWHRPDGTMVSPDVFIPAAERSGQISALTAWVAERVLTETRALLQADPQFHLAINVTGDDLLDGRFHASLSTLLQRHGVAASQLIGEITERVFMHTGQTGAQIHALRALGMRIAIDDFGTGYSSLAYLTRLELDYLKIDKTFVDPIGTGAVTANVVSHIIAMAQSLGLTMIAEGVETEAQADFLRAQGVQQAQGWLFARPMPIEEVRQHMAKGAT</sequence>
<evidence type="ECO:0000256" key="6">
    <source>
        <dbReference type="ARBA" id="ARBA00022801"/>
    </source>
</evidence>
<evidence type="ECO:0000256" key="9">
    <source>
        <dbReference type="ARBA" id="ARBA00034290"/>
    </source>
</evidence>
<dbReference type="PROSITE" id="PS50883">
    <property type="entry name" value="EAL"/>
    <property type="match status" value="1"/>
</dbReference>
<organism evidence="13 14">
    <name type="scientific">Paenacidovorax caeni</name>
    <dbReference type="NCBI Taxonomy" id="343013"/>
    <lineage>
        <taxon>Bacteria</taxon>
        <taxon>Pseudomonadati</taxon>
        <taxon>Pseudomonadota</taxon>
        <taxon>Betaproteobacteria</taxon>
        <taxon>Burkholderiales</taxon>
        <taxon>Comamonadaceae</taxon>
        <taxon>Paenacidovorax</taxon>
    </lineage>
</organism>
<keyword evidence="3" id="KW-1003">Cell membrane</keyword>
<evidence type="ECO:0000256" key="7">
    <source>
        <dbReference type="ARBA" id="ARBA00022989"/>
    </source>
</evidence>
<keyword evidence="4" id="KW-0973">c-di-GMP</keyword>
<keyword evidence="14" id="KW-1185">Reference proteome</keyword>
<dbReference type="GO" id="GO:0005886">
    <property type="term" value="C:plasma membrane"/>
    <property type="evidence" value="ECO:0007669"/>
    <property type="project" value="UniProtKB-SubCell"/>
</dbReference>
<dbReference type="Gene3D" id="3.20.20.450">
    <property type="entry name" value="EAL domain"/>
    <property type="match status" value="1"/>
</dbReference>
<dbReference type="STRING" id="343013.SAMN04489707_100975"/>
<feature type="transmembrane region" description="Helical" evidence="11">
    <location>
        <begin position="288"/>
        <end position="311"/>
    </location>
</feature>
<dbReference type="Pfam" id="PF00563">
    <property type="entry name" value="EAL"/>
    <property type="match status" value="1"/>
</dbReference>
<keyword evidence="7 11" id="KW-1133">Transmembrane helix</keyword>
<evidence type="ECO:0000256" key="5">
    <source>
        <dbReference type="ARBA" id="ARBA00022692"/>
    </source>
</evidence>